<evidence type="ECO:0000313" key="1">
    <source>
        <dbReference type="EMBL" id="SBV50414.1"/>
    </source>
</evidence>
<dbReference type="EMBL" id="FLTX01000015">
    <property type="protein sequence ID" value="SBV50414.1"/>
    <property type="molecule type" value="Genomic_DNA"/>
</dbReference>
<dbReference type="Gene3D" id="3.40.50.1820">
    <property type="entry name" value="alpha/beta hydrolase"/>
    <property type="match status" value="1"/>
</dbReference>
<reference evidence="1 2" key="1">
    <citation type="submission" date="2016-06" db="EMBL/GenBank/DDBJ databases">
        <authorList>
            <person name="Kjaerup R.B."/>
            <person name="Dalgaard T.S."/>
            <person name="Juul-Madsen H.R."/>
        </authorList>
    </citation>
    <scope>NUCLEOTIDE SEQUENCE [LARGE SCALE GENOMIC DNA]</scope>
    <source>
        <strain evidence="1">LMG947</strain>
    </source>
</reference>
<accession>A0A1C3NJD0</accession>
<protein>
    <submittedName>
        <fullName evidence="1">Hydrolase or peptidase</fullName>
    </submittedName>
</protein>
<dbReference type="STRING" id="56449.XBLMG947_1192"/>
<gene>
    <name evidence="1" type="ORF">XBLMG947_1192</name>
</gene>
<dbReference type="SUPFAM" id="SSF53474">
    <property type="entry name" value="alpha/beta-Hydrolases"/>
    <property type="match status" value="1"/>
</dbReference>
<sequence length="54" mass="5912">MTFDLRGLRGYALMRQTVTLAQSLDDIKAAYDQSMRLPYVDAQSIAMVGLSDGG</sequence>
<dbReference type="InterPro" id="IPR029058">
    <property type="entry name" value="AB_hydrolase_fold"/>
</dbReference>
<proteinExistence type="predicted"/>
<name>A0A1C3NJD0_9XANT</name>
<dbReference type="AlphaFoldDB" id="A0A1C3NJD0"/>
<organism evidence="1 2">
    <name type="scientific">Xanthomonas bromi</name>
    <dbReference type="NCBI Taxonomy" id="56449"/>
    <lineage>
        <taxon>Bacteria</taxon>
        <taxon>Pseudomonadati</taxon>
        <taxon>Pseudomonadota</taxon>
        <taxon>Gammaproteobacteria</taxon>
        <taxon>Lysobacterales</taxon>
        <taxon>Lysobacteraceae</taxon>
        <taxon>Xanthomonas</taxon>
    </lineage>
</organism>
<evidence type="ECO:0000313" key="2">
    <source>
        <dbReference type="Proteomes" id="UP000092503"/>
    </source>
</evidence>
<dbReference type="Proteomes" id="UP000092503">
    <property type="component" value="Unassembled WGS sequence"/>
</dbReference>
<keyword evidence="1" id="KW-0378">Hydrolase</keyword>
<dbReference type="GO" id="GO:0016787">
    <property type="term" value="F:hydrolase activity"/>
    <property type="evidence" value="ECO:0007669"/>
    <property type="project" value="UniProtKB-KW"/>
</dbReference>